<organism evidence="2 3">
    <name type="scientific">Gracilibacillus ureilyticus</name>
    <dbReference type="NCBI Taxonomy" id="531814"/>
    <lineage>
        <taxon>Bacteria</taxon>
        <taxon>Bacillati</taxon>
        <taxon>Bacillota</taxon>
        <taxon>Bacilli</taxon>
        <taxon>Bacillales</taxon>
        <taxon>Bacillaceae</taxon>
        <taxon>Gracilibacillus</taxon>
    </lineage>
</organism>
<sequence>MSNNDSDSFRDMNGKEKIVTVLAIALLIIFAVGFVIGLYFFGIAGVFQLLGVQYTSIWALVIFVVSYFLLGIIAELFFKVFYKLTVRKITGKAQRFFIRIGFESTSNWLVLFTVDEFMNSITISFQTELIIALLLGVLECVLDKEDDKKEMEKMEGYADQ</sequence>
<dbReference type="Pfam" id="PF14184">
    <property type="entry name" value="YrvL"/>
    <property type="match status" value="1"/>
</dbReference>
<dbReference type="STRING" id="531814.SAMN04487944_12221"/>
<dbReference type="RefSeq" id="WP_089743492.1">
    <property type="nucleotide sequence ID" value="NZ_FOGL01000022.1"/>
</dbReference>
<feature type="transmembrane region" description="Helical" evidence="1">
    <location>
        <begin position="57"/>
        <end position="84"/>
    </location>
</feature>
<keyword evidence="3" id="KW-1185">Reference proteome</keyword>
<evidence type="ECO:0000256" key="1">
    <source>
        <dbReference type="SAM" id="Phobius"/>
    </source>
</evidence>
<dbReference type="EMBL" id="FOGL01000022">
    <property type="protein sequence ID" value="SES18005.1"/>
    <property type="molecule type" value="Genomic_DNA"/>
</dbReference>
<protein>
    <submittedName>
        <fullName evidence="2">Regulatory protein YrvL</fullName>
    </submittedName>
</protein>
<feature type="transmembrane region" description="Helical" evidence="1">
    <location>
        <begin position="21"/>
        <end position="51"/>
    </location>
</feature>
<proteinExistence type="predicted"/>
<accession>A0A1H9V8J4</accession>
<evidence type="ECO:0000313" key="2">
    <source>
        <dbReference type="EMBL" id="SES18005.1"/>
    </source>
</evidence>
<reference evidence="2 3" key="1">
    <citation type="submission" date="2016-10" db="EMBL/GenBank/DDBJ databases">
        <authorList>
            <person name="de Groot N.N."/>
        </authorList>
    </citation>
    <scope>NUCLEOTIDE SEQUENCE [LARGE SCALE GENOMIC DNA]</scope>
    <source>
        <strain evidence="2 3">CGMCC 1.7727</strain>
    </source>
</reference>
<evidence type="ECO:0000313" key="3">
    <source>
        <dbReference type="Proteomes" id="UP000199687"/>
    </source>
</evidence>
<keyword evidence="1" id="KW-1133">Transmembrane helix</keyword>
<gene>
    <name evidence="2" type="ORF">SAMN04487944_12221</name>
</gene>
<keyword evidence="1" id="KW-0472">Membrane</keyword>
<name>A0A1H9V8J4_9BACI</name>
<dbReference type="OrthoDB" id="2885393at2"/>
<dbReference type="AlphaFoldDB" id="A0A1H9V8J4"/>
<keyword evidence="1" id="KW-0812">Transmembrane</keyword>
<dbReference type="Proteomes" id="UP000199687">
    <property type="component" value="Unassembled WGS sequence"/>
</dbReference>
<dbReference type="InterPro" id="IPR025912">
    <property type="entry name" value="YrvL"/>
</dbReference>